<dbReference type="PROSITE" id="PS50048">
    <property type="entry name" value="ZN2_CY6_FUNGAL_2"/>
    <property type="match status" value="1"/>
</dbReference>
<dbReference type="Pfam" id="PF00172">
    <property type="entry name" value="Zn_clus"/>
    <property type="match status" value="1"/>
</dbReference>
<dbReference type="CDD" id="cd00067">
    <property type="entry name" value="GAL4"/>
    <property type="match status" value="1"/>
</dbReference>
<organism evidence="7 8">
    <name type="scientific">Lophium mytilinum</name>
    <dbReference type="NCBI Taxonomy" id="390894"/>
    <lineage>
        <taxon>Eukaryota</taxon>
        <taxon>Fungi</taxon>
        <taxon>Dikarya</taxon>
        <taxon>Ascomycota</taxon>
        <taxon>Pezizomycotina</taxon>
        <taxon>Dothideomycetes</taxon>
        <taxon>Pleosporomycetidae</taxon>
        <taxon>Mytilinidiales</taxon>
        <taxon>Mytilinidiaceae</taxon>
        <taxon>Lophium</taxon>
    </lineage>
</organism>
<evidence type="ECO:0000256" key="2">
    <source>
        <dbReference type="ARBA" id="ARBA00022833"/>
    </source>
</evidence>
<proteinExistence type="predicted"/>
<feature type="domain" description="Zn(2)-C6 fungal-type" evidence="6">
    <location>
        <begin position="17"/>
        <end position="47"/>
    </location>
</feature>
<dbReference type="SMART" id="SM00066">
    <property type="entry name" value="GAL4"/>
    <property type="match status" value="1"/>
</dbReference>
<dbReference type="GO" id="GO:0008270">
    <property type="term" value="F:zinc ion binding"/>
    <property type="evidence" value="ECO:0007669"/>
    <property type="project" value="InterPro"/>
</dbReference>
<reference evidence="7" key="1">
    <citation type="journal article" date="2020" name="Stud. Mycol.">
        <title>101 Dothideomycetes genomes: a test case for predicting lifestyles and emergence of pathogens.</title>
        <authorList>
            <person name="Haridas S."/>
            <person name="Albert R."/>
            <person name="Binder M."/>
            <person name="Bloem J."/>
            <person name="Labutti K."/>
            <person name="Salamov A."/>
            <person name="Andreopoulos B."/>
            <person name="Baker S."/>
            <person name="Barry K."/>
            <person name="Bills G."/>
            <person name="Bluhm B."/>
            <person name="Cannon C."/>
            <person name="Castanera R."/>
            <person name="Culley D."/>
            <person name="Daum C."/>
            <person name="Ezra D."/>
            <person name="Gonzalez J."/>
            <person name="Henrissat B."/>
            <person name="Kuo A."/>
            <person name="Liang C."/>
            <person name="Lipzen A."/>
            <person name="Lutzoni F."/>
            <person name="Magnuson J."/>
            <person name="Mondo S."/>
            <person name="Nolan M."/>
            <person name="Ohm R."/>
            <person name="Pangilinan J."/>
            <person name="Park H.-J."/>
            <person name="Ramirez L."/>
            <person name="Alfaro M."/>
            <person name="Sun H."/>
            <person name="Tritt A."/>
            <person name="Yoshinaga Y."/>
            <person name="Zwiers L.-H."/>
            <person name="Turgeon B."/>
            <person name="Goodwin S."/>
            <person name="Spatafora J."/>
            <person name="Crous P."/>
            <person name="Grigoriev I."/>
        </authorList>
    </citation>
    <scope>NUCLEOTIDE SEQUENCE</scope>
    <source>
        <strain evidence="7">CBS 269.34</strain>
    </source>
</reference>
<keyword evidence="3" id="KW-0805">Transcription regulation</keyword>
<evidence type="ECO:0000256" key="1">
    <source>
        <dbReference type="ARBA" id="ARBA00022723"/>
    </source>
</evidence>
<dbReference type="Gene3D" id="4.10.240.10">
    <property type="entry name" value="Zn(2)-C6 fungal-type DNA-binding domain"/>
    <property type="match status" value="1"/>
</dbReference>
<evidence type="ECO:0000313" key="8">
    <source>
        <dbReference type="Proteomes" id="UP000799750"/>
    </source>
</evidence>
<gene>
    <name evidence="7" type="ORF">BU16DRAFT_499719</name>
</gene>
<dbReference type="SUPFAM" id="SSF57701">
    <property type="entry name" value="Zn2/Cys6 DNA-binding domain"/>
    <property type="match status" value="1"/>
</dbReference>
<keyword evidence="1" id="KW-0479">Metal-binding</keyword>
<evidence type="ECO:0000256" key="5">
    <source>
        <dbReference type="ARBA" id="ARBA00023242"/>
    </source>
</evidence>
<keyword evidence="8" id="KW-1185">Reference proteome</keyword>
<dbReference type="InterPro" id="IPR036864">
    <property type="entry name" value="Zn2-C6_fun-type_DNA-bd_sf"/>
</dbReference>
<evidence type="ECO:0000256" key="4">
    <source>
        <dbReference type="ARBA" id="ARBA00023163"/>
    </source>
</evidence>
<dbReference type="PANTHER" id="PTHR47660:SF3">
    <property type="entry name" value="FINGER DOMAIN PROTEIN, PUTATIVE (AFU_ORTHOLOGUE AFUA_4G03310)-RELATED"/>
    <property type="match status" value="1"/>
</dbReference>
<dbReference type="InterPro" id="IPR001138">
    <property type="entry name" value="Zn2Cys6_DnaBD"/>
</dbReference>
<evidence type="ECO:0000259" key="6">
    <source>
        <dbReference type="PROSITE" id="PS50048"/>
    </source>
</evidence>
<evidence type="ECO:0000313" key="7">
    <source>
        <dbReference type="EMBL" id="KAF2500918.1"/>
    </source>
</evidence>
<accession>A0A6A6R854</accession>
<sequence>MPAERDQSANPTGRQKSCARCVRSKRRCDLTQPSCLRCVRQHFTCSYPPRPTHNLTLVPEDDSPMPDGNIDSAASALDMSLIRGLQETPVNSRQDTCLLDFDLNAGLESVGFLHDLLNTSPMPEIEQREGSLVRSTHIRQARSTRLPQVKACEWELTPASYARISYAIDRMKEAPATMVLENQTPWSHPLLYEDCMPRVLQEAHATCALYLARNETNSAFFARHVIDRVKEVTSSPPPTAPVDILARAHALILYQVMQAFSGDLQLYAHVGPTFPHLEESIYALYTTLQEAEDPPYPALLSLYPAATAREVWCAFILRESSQRTLLTLCQFLVLLHLLQGRSYCVNHAAVTSKITTSAHLWHASSTIEFASAWNEKRHFLVADLDFTEVLEGAGPEDIDVFGRMILVTILGRDDMLGWFAERGGVF</sequence>
<keyword evidence="2" id="KW-0862">Zinc</keyword>
<protein>
    <recommendedName>
        <fullName evidence="6">Zn(2)-C6 fungal-type domain-containing protein</fullName>
    </recommendedName>
</protein>
<dbReference type="PANTHER" id="PTHR47660">
    <property type="entry name" value="TRANSCRIPTION FACTOR WITH C2H2 AND ZN(2)-CYS(6) DNA BINDING DOMAIN (EUROFUNG)-RELATED-RELATED"/>
    <property type="match status" value="1"/>
</dbReference>
<keyword evidence="4" id="KW-0804">Transcription</keyword>
<keyword evidence="5" id="KW-0539">Nucleus</keyword>
<dbReference type="OrthoDB" id="5355161at2759"/>
<evidence type="ECO:0000256" key="3">
    <source>
        <dbReference type="ARBA" id="ARBA00023015"/>
    </source>
</evidence>
<dbReference type="EMBL" id="MU004182">
    <property type="protein sequence ID" value="KAF2500918.1"/>
    <property type="molecule type" value="Genomic_DNA"/>
</dbReference>
<dbReference type="Proteomes" id="UP000799750">
    <property type="component" value="Unassembled WGS sequence"/>
</dbReference>
<dbReference type="GO" id="GO:0000981">
    <property type="term" value="F:DNA-binding transcription factor activity, RNA polymerase II-specific"/>
    <property type="evidence" value="ECO:0007669"/>
    <property type="project" value="InterPro"/>
</dbReference>
<dbReference type="AlphaFoldDB" id="A0A6A6R854"/>
<name>A0A6A6R854_9PEZI</name>